<reference evidence="1 2" key="1">
    <citation type="journal article" date="2023" name="Insect Mol. Biol.">
        <title>Genome sequencing provides insights into the evolution of gene families encoding plant cell wall-degrading enzymes in longhorned beetles.</title>
        <authorList>
            <person name="Shin N.R."/>
            <person name="Okamura Y."/>
            <person name="Kirsch R."/>
            <person name="Pauchet Y."/>
        </authorList>
    </citation>
    <scope>NUCLEOTIDE SEQUENCE [LARGE SCALE GENOMIC DNA]</scope>
    <source>
        <strain evidence="1">EAD_L_NR</strain>
    </source>
</reference>
<dbReference type="Proteomes" id="UP001159042">
    <property type="component" value="Unassembled WGS sequence"/>
</dbReference>
<proteinExistence type="predicted"/>
<gene>
    <name evidence="1" type="ORF">NQ315_010829</name>
</gene>
<name>A0AAV8V5S0_9CUCU</name>
<evidence type="ECO:0008006" key="3">
    <source>
        <dbReference type="Google" id="ProtNLM"/>
    </source>
</evidence>
<sequence>MSSYNKDYLLVYDGHVQISIYVNKGK</sequence>
<accession>A0AAV8V5S0</accession>
<evidence type="ECO:0000313" key="2">
    <source>
        <dbReference type="Proteomes" id="UP001159042"/>
    </source>
</evidence>
<organism evidence="1 2">
    <name type="scientific">Exocentrus adspersus</name>
    <dbReference type="NCBI Taxonomy" id="1586481"/>
    <lineage>
        <taxon>Eukaryota</taxon>
        <taxon>Metazoa</taxon>
        <taxon>Ecdysozoa</taxon>
        <taxon>Arthropoda</taxon>
        <taxon>Hexapoda</taxon>
        <taxon>Insecta</taxon>
        <taxon>Pterygota</taxon>
        <taxon>Neoptera</taxon>
        <taxon>Endopterygota</taxon>
        <taxon>Coleoptera</taxon>
        <taxon>Polyphaga</taxon>
        <taxon>Cucujiformia</taxon>
        <taxon>Chrysomeloidea</taxon>
        <taxon>Cerambycidae</taxon>
        <taxon>Lamiinae</taxon>
        <taxon>Acanthocinini</taxon>
        <taxon>Exocentrus</taxon>
    </lineage>
</organism>
<comment type="caution">
    <text evidence="1">The sequence shown here is derived from an EMBL/GenBank/DDBJ whole genome shotgun (WGS) entry which is preliminary data.</text>
</comment>
<dbReference type="EMBL" id="JANEYG010000626">
    <property type="protein sequence ID" value="KAJ8909337.1"/>
    <property type="molecule type" value="Genomic_DNA"/>
</dbReference>
<feature type="non-terminal residue" evidence="1">
    <location>
        <position position="26"/>
    </location>
</feature>
<keyword evidence="2" id="KW-1185">Reference proteome</keyword>
<evidence type="ECO:0000313" key="1">
    <source>
        <dbReference type="EMBL" id="KAJ8909337.1"/>
    </source>
</evidence>
<dbReference type="AlphaFoldDB" id="A0AAV8V5S0"/>
<protein>
    <recommendedName>
        <fullName evidence="3">Maturase K</fullName>
    </recommendedName>
</protein>